<accession>A0A6N2APX2</accession>
<protein>
    <submittedName>
        <fullName evidence="2">Uncharacterized protein</fullName>
    </submittedName>
</protein>
<feature type="compositionally biased region" description="Basic and acidic residues" evidence="1">
    <location>
        <begin position="218"/>
        <end position="230"/>
    </location>
</feature>
<proteinExistence type="predicted"/>
<comment type="caution">
    <text evidence="2">The sequence shown here is derived from an EMBL/GenBank/DDBJ whole genome shotgun (WGS) entry which is preliminary data.</text>
</comment>
<reference evidence="2" key="1">
    <citation type="submission" date="2019-05" db="EMBL/GenBank/DDBJ databases">
        <title>The de novo reference genome and transcriptome assemblies of the wild tomato species Solanum chilense.</title>
        <authorList>
            <person name="Stam R."/>
            <person name="Nosenko T."/>
            <person name="Hoerger A.C."/>
            <person name="Stephan W."/>
            <person name="Seidel M.A."/>
            <person name="Kuhn J.M.M."/>
            <person name="Haberer G."/>
            <person name="Tellier A."/>
        </authorList>
    </citation>
    <scope>NUCLEOTIDE SEQUENCE</scope>
    <source>
        <tissue evidence="2">Mature leaves</tissue>
    </source>
</reference>
<evidence type="ECO:0000256" key="1">
    <source>
        <dbReference type="SAM" id="MobiDB-lite"/>
    </source>
</evidence>
<feature type="non-terminal residue" evidence="2">
    <location>
        <position position="263"/>
    </location>
</feature>
<evidence type="ECO:0000313" key="2">
    <source>
        <dbReference type="EMBL" id="TMW84355.1"/>
    </source>
</evidence>
<name>A0A6N2APX2_SOLCI</name>
<dbReference type="AlphaFoldDB" id="A0A6N2APX2"/>
<sequence>MEDTSNNVISRTLSDHILELTEEESFSEIFQRMNDAKEIDFVKPTNTLVTSQELINAGNTTFIEQTFEQQWPCNVTMHTQEVQLALPKEAMDYYHGNELTHALRDFVPGYIEGGTDASVFVDTNQRNTLVTSPELIDGGTIEQTFEQQWPCNVTMHTQEEQLTLPMEAIDYNYGNELTHALRDFVPGYVEGEIDASVFVDTNQRNSWNVLGEQQTMDSPERSLRRQEKQPMVETGRKRKSPLSSLGLVRFRKIFSREIFFFWL</sequence>
<dbReference type="EMBL" id="RXGB01009535">
    <property type="protein sequence ID" value="TMW84355.1"/>
    <property type="molecule type" value="Genomic_DNA"/>
</dbReference>
<feature type="region of interest" description="Disordered" evidence="1">
    <location>
        <begin position="213"/>
        <end position="237"/>
    </location>
</feature>
<organism evidence="2">
    <name type="scientific">Solanum chilense</name>
    <name type="common">Tomato</name>
    <name type="synonym">Lycopersicon chilense</name>
    <dbReference type="NCBI Taxonomy" id="4083"/>
    <lineage>
        <taxon>Eukaryota</taxon>
        <taxon>Viridiplantae</taxon>
        <taxon>Streptophyta</taxon>
        <taxon>Embryophyta</taxon>
        <taxon>Tracheophyta</taxon>
        <taxon>Spermatophyta</taxon>
        <taxon>Magnoliopsida</taxon>
        <taxon>eudicotyledons</taxon>
        <taxon>Gunneridae</taxon>
        <taxon>Pentapetalae</taxon>
        <taxon>asterids</taxon>
        <taxon>lamiids</taxon>
        <taxon>Solanales</taxon>
        <taxon>Solanaceae</taxon>
        <taxon>Solanoideae</taxon>
        <taxon>Solaneae</taxon>
        <taxon>Solanum</taxon>
        <taxon>Solanum subgen. Lycopersicon</taxon>
    </lineage>
</organism>
<gene>
    <name evidence="2" type="ORF">EJD97_025350</name>
</gene>